<dbReference type="AlphaFoldDB" id="D7T5V2"/>
<evidence type="ECO:0000313" key="2">
    <source>
        <dbReference type="Proteomes" id="UP000009183"/>
    </source>
</evidence>
<protein>
    <submittedName>
        <fullName evidence="1">Uncharacterized protein</fullName>
    </submittedName>
</protein>
<dbReference type="HOGENOM" id="CLU_2709919_0_0_1"/>
<dbReference type="EMBL" id="FN595563">
    <property type="protein sequence ID" value="CBI25885.3"/>
    <property type="molecule type" value="Genomic_DNA"/>
</dbReference>
<keyword evidence="2" id="KW-1185">Reference proteome</keyword>
<organism evidence="1 2">
    <name type="scientific">Vitis vinifera</name>
    <name type="common">Grape</name>
    <dbReference type="NCBI Taxonomy" id="29760"/>
    <lineage>
        <taxon>Eukaryota</taxon>
        <taxon>Viridiplantae</taxon>
        <taxon>Streptophyta</taxon>
        <taxon>Embryophyta</taxon>
        <taxon>Tracheophyta</taxon>
        <taxon>Spermatophyta</taxon>
        <taxon>Magnoliopsida</taxon>
        <taxon>eudicotyledons</taxon>
        <taxon>Gunneridae</taxon>
        <taxon>Pentapetalae</taxon>
        <taxon>rosids</taxon>
        <taxon>Vitales</taxon>
        <taxon>Vitaceae</taxon>
        <taxon>Viteae</taxon>
        <taxon>Vitis</taxon>
    </lineage>
</organism>
<dbReference type="Proteomes" id="UP000009183">
    <property type="component" value="Unassembled WGS sequence, unordered"/>
</dbReference>
<dbReference type="PaxDb" id="29760-VIT_00s0734g00010.t01"/>
<sequence length="73" mass="8143">MPRLPYLGVEILCGNSVFPNMSAGVFPSPRSFVNLPRFGPEKSWPKGPIIWTRGEASYFKLTGRIIYNVLISA</sequence>
<gene>
    <name evidence="1" type="ORF">VIT_00s0734g00010</name>
</gene>
<name>D7T5V2_VITVI</name>
<evidence type="ECO:0000313" key="1">
    <source>
        <dbReference type="EMBL" id="CBI25885.3"/>
    </source>
</evidence>
<reference evidence="2" key="1">
    <citation type="journal article" date="2007" name="Nature">
        <title>The grapevine genome sequence suggests ancestral hexaploidization in major angiosperm phyla.</title>
        <authorList>
            <consortium name="The French-Italian Public Consortium for Grapevine Genome Characterization."/>
            <person name="Jaillon O."/>
            <person name="Aury J.-M."/>
            <person name="Noel B."/>
            <person name="Policriti A."/>
            <person name="Clepet C."/>
            <person name="Casagrande A."/>
            <person name="Choisne N."/>
            <person name="Aubourg S."/>
            <person name="Vitulo N."/>
            <person name="Jubin C."/>
            <person name="Vezzi A."/>
            <person name="Legeai F."/>
            <person name="Hugueney P."/>
            <person name="Dasilva C."/>
            <person name="Horner D."/>
            <person name="Mica E."/>
            <person name="Jublot D."/>
            <person name="Poulain J."/>
            <person name="Bruyere C."/>
            <person name="Billault A."/>
            <person name="Segurens B."/>
            <person name="Gouyvenoux M."/>
            <person name="Ugarte E."/>
            <person name="Cattonaro F."/>
            <person name="Anthouard V."/>
            <person name="Vico V."/>
            <person name="Del Fabbro C."/>
            <person name="Alaux M."/>
            <person name="Di Gaspero G."/>
            <person name="Dumas V."/>
            <person name="Felice N."/>
            <person name="Paillard S."/>
            <person name="Juman I."/>
            <person name="Moroldo M."/>
            <person name="Scalabrin S."/>
            <person name="Canaguier A."/>
            <person name="Le Clainche I."/>
            <person name="Malacrida G."/>
            <person name="Durand E."/>
            <person name="Pesole G."/>
            <person name="Laucou V."/>
            <person name="Chatelet P."/>
            <person name="Merdinoglu D."/>
            <person name="Delledonne M."/>
            <person name="Pezzotti M."/>
            <person name="Lecharny A."/>
            <person name="Scarpelli C."/>
            <person name="Artiguenave F."/>
            <person name="Pe M.E."/>
            <person name="Valle G."/>
            <person name="Morgante M."/>
            <person name="Caboche M."/>
            <person name="Adam-Blondon A.-F."/>
            <person name="Weissenbach J."/>
            <person name="Quetier F."/>
            <person name="Wincker P."/>
        </authorList>
    </citation>
    <scope>NUCLEOTIDE SEQUENCE [LARGE SCALE GENOMIC DNA]</scope>
    <source>
        <strain evidence="2">cv. Pinot noir / PN40024</strain>
    </source>
</reference>
<accession>D7T5V2</accession>
<proteinExistence type="predicted"/>
<dbReference type="InParanoid" id="D7T5V2"/>